<reference evidence="3 4" key="1">
    <citation type="submission" date="2016-11" db="UniProtKB">
        <authorList>
            <consortium name="WormBaseParasite"/>
        </authorList>
    </citation>
    <scope>IDENTIFICATION</scope>
</reference>
<dbReference type="WBParaSite" id="maker-uti_cns_0004258-snap-gene-0.3-mRNA-1">
    <property type="protein sequence ID" value="maker-uti_cns_0004258-snap-gene-0.3-mRNA-1"/>
    <property type="gene ID" value="maker-uti_cns_0004258-snap-gene-0.3"/>
</dbReference>
<keyword evidence="1" id="KW-0812">Transmembrane</keyword>
<feature type="transmembrane region" description="Helical" evidence="1">
    <location>
        <begin position="154"/>
        <end position="174"/>
    </location>
</feature>
<accession>A0A1I8HID2</accession>
<keyword evidence="2" id="KW-1185">Reference proteome</keyword>
<evidence type="ECO:0000313" key="4">
    <source>
        <dbReference type="WBParaSite" id="maker-uti_cns_0006464-snap-gene-0.4-mRNA-1"/>
    </source>
</evidence>
<dbReference type="Proteomes" id="UP000095280">
    <property type="component" value="Unplaced"/>
</dbReference>
<dbReference type="AlphaFoldDB" id="A0A1I8HID2"/>
<protein>
    <submittedName>
        <fullName evidence="3 4">Transmembrane protein</fullName>
    </submittedName>
</protein>
<evidence type="ECO:0000313" key="2">
    <source>
        <dbReference type="Proteomes" id="UP000095280"/>
    </source>
</evidence>
<evidence type="ECO:0000313" key="3">
    <source>
        <dbReference type="WBParaSite" id="maker-uti_cns_0004258-snap-gene-0.3-mRNA-1"/>
    </source>
</evidence>
<dbReference type="WBParaSite" id="maker-uti_cns_0047171-snap-gene-0.2-mRNA-1">
    <property type="protein sequence ID" value="maker-uti_cns_0047171-snap-gene-0.2-mRNA-1"/>
    <property type="gene ID" value="maker-uti_cns_0047171-snap-gene-0.2"/>
</dbReference>
<keyword evidence="1" id="KW-1133">Transmembrane helix</keyword>
<sequence length="299" mass="30440">MNSSLLRTFKSKARSFRSKTAGCVGSAFSLVDQRSRSDGLPMPRLLPHRQAASVKLQNSGDADSAADGQAAAAAAADSASPVDAAAAAAAANAEAADVQLGNLDLDSADLLAGARTGLRVPPHLGWAQLLLALLGLALAVATACLTGGGGGREFSLLSGPLGIALWCSLSLTAYRAATGLSLLLHSVGLLPLPADPATQQLPVQLRTAQSLVLAASWCLLLACGLSDLCVGRSLCQVADLFGRAVCRHRRPTGRLAASFGEVNRSASSDRLSVPELNGGSHCNVSFPVASQNKLAQAAN</sequence>
<dbReference type="WBParaSite" id="maker-uti_cns_0006464-snap-gene-0.4-mRNA-1">
    <property type="protein sequence ID" value="maker-uti_cns_0006464-snap-gene-0.4-mRNA-1"/>
    <property type="gene ID" value="maker-uti_cns_0006464-snap-gene-0.4"/>
</dbReference>
<organism evidence="2 4">
    <name type="scientific">Macrostomum lignano</name>
    <dbReference type="NCBI Taxonomy" id="282301"/>
    <lineage>
        <taxon>Eukaryota</taxon>
        <taxon>Metazoa</taxon>
        <taxon>Spiralia</taxon>
        <taxon>Lophotrochozoa</taxon>
        <taxon>Platyhelminthes</taxon>
        <taxon>Rhabditophora</taxon>
        <taxon>Macrostomorpha</taxon>
        <taxon>Macrostomida</taxon>
        <taxon>Macrostomidae</taxon>
        <taxon>Macrostomum</taxon>
    </lineage>
</organism>
<dbReference type="WBParaSite" id="maker-uti_cns_0047170-snap-gene-0.5-mRNA-1">
    <property type="protein sequence ID" value="maker-uti_cns_0047170-snap-gene-0.5-mRNA-1"/>
    <property type="gene ID" value="maker-uti_cns_0047170-snap-gene-0.5"/>
</dbReference>
<keyword evidence="1" id="KW-0472">Membrane</keyword>
<feature type="transmembrane region" description="Helical" evidence="1">
    <location>
        <begin position="126"/>
        <end position="147"/>
    </location>
</feature>
<proteinExistence type="predicted"/>
<evidence type="ECO:0000256" key="1">
    <source>
        <dbReference type="SAM" id="Phobius"/>
    </source>
</evidence>
<name>A0A1I8HID2_9PLAT</name>